<dbReference type="Pfam" id="PF00535">
    <property type="entry name" value="Glycos_transf_2"/>
    <property type="match status" value="1"/>
</dbReference>
<reference evidence="6 7" key="1">
    <citation type="submission" date="2024-09" db="EMBL/GenBank/DDBJ databases">
        <authorList>
            <person name="Sun Q."/>
            <person name="Mori K."/>
        </authorList>
    </citation>
    <scope>NUCLEOTIDE SEQUENCE [LARGE SCALE GENOMIC DNA]</scope>
    <source>
        <strain evidence="6 7">CCM 7759</strain>
    </source>
</reference>
<dbReference type="Gene3D" id="3.90.550.10">
    <property type="entry name" value="Spore Coat Polysaccharide Biosynthesis Protein SpsA, Chain A"/>
    <property type="match status" value="1"/>
</dbReference>
<name>A0ABV6DVB1_9BACL</name>
<evidence type="ECO:0000313" key="6">
    <source>
        <dbReference type="EMBL" id="MFC0216468.1"/>
    </source>
</evidence>
<dbReference type="InterPro" id="IPR001173">
    <property type="entry name" value="Glyco_trans_2-like"/>
</dbReference>
<keyword evidence="2 6" id="KW-0328">Glycosyltransferase</keyword>
<dbReference type="EC" id="2.4.-.-" evidence="6"/>
<dbReference type="Proteomes" id="UP001589776">
    <property type="component" value="Unassembled WGS sequence"/>
</dbReference>
<dbReference type="RefSeq" id="WP_377474684.1">
    <property type="nucleotide sequence ID" value="NZ_JBHLWN010000121.1"/>
</dbReference>
<gene>
    <name evidence="6" type="ORF">ACFFK0_29145</name>
</gene>
<comment type="caution">
    <text evidence="6">The sequence shown here is derived from an EMBL/GenBank/DDBJ whole genome shotgun (WGS) entry which is preliminary data.</text>
</comment>
<feature type="domain" description="Glycosyltransferase 2-like" evidence="5">
    <location>
        <begin position="6"/>
        <end position="125"/>
    </location>
</feature>
<keyword evidence="3 6" id="KW-0808">Transferase</keyword>
<evidence type="ECO:0000256" key="4">
    <source>
        <dbReference type="SAM" id="Phobius"/>
    </source>
</evidence>
<evidence type="ECO:0000256" key="3">
    <source>
        <dbReference type="ARBA" id="ARBA00022679"/>
    </source>
</evidence>
<keyword evidence="7" id="KW-1185">Reference proteome</keyword>
<feature type="transmembrane region" description="Helical" evidence="4">
    <location>
        <begin position="323"/>
        <end position="346"/>
    </location>
</feature>
<proteinExistence type="inferred from homology"/>
<evidence type="ECO:0000256" key="2">
    <source>
        <dbReference type="ARBA" id="ARBA00022676"/>
    </source>
</evidence>
<evidence type="ECO:0000313" key="7">
    <source>
        <dbReference type="Proteomes" id="UP001589776"/>
    </source>
</evidence>
<organism evidence="6 7">
    <name type="scientific">Paenibacillus chartarius</name>
    <dbReference type="NCBI Taxonomy" id="747481"/>
    <lineage>
        <taxon>Bacteria</taxon>
        <taxon>Bacillati</taxon>
        <taxon>Bacillota</taxon>
        <taxon>Bacilli</taxon>
        <taxon>Bacillales</taxon>
        <taxon>Paenibacillaceae</taxon>
        <taxon>Paenibacillus</taxon>
    </lineage>
</organism>
<accession>A0ABV6DVB1</accession>
<evidence type="ECO:0000256" key="1">
    <source>
        <dbReference type="ARBA" id="ARBA00006739"/>
    </source>
</evidence>
<keyword evidence="4" id="KW-0472">Membrane</keyword>
<dbReference type="SUPFAM" id="SSF53448">
    <property type="entry name" value="Nucleotide-diphospho-sugar transferases"/>
    <property type="match status" value="1"/>
</dbReference>
<evidence type="ECO:0000259" key="5">
    <source>
        <dbReference type="Pfam" id="PF00535"/>
    </source>
</evidence>
<keyword evidence="4" id="KW-1133">Transmembrane helix</keyword>
<dbReference type="GO" id="GO:0016757">
    <property type="term" value="F:glycosyltransferase activity"/>
    <property type="evidence" value="ECO:0007669"/>
    <property type="project" value="UniProtKB-KW"/>
</dbReference>
<dbReference type="PANTHER" id="PTHR22916">
    <property type="entry name" value="GLYCOSYLTRANSFERASE"/>
    <property type="match status" value="1"/>
</dbReference>
<keyword evidence="4" id="KW-0812">Transmembrane</keyword>
<protein>
    <submittedName>
        <fullName evidence="6">Glycosyltransferase</fullName>
        <ecNumber evidence="6">2.4.-.-</ecNumber>
    </submittedName>
</protein>
<dbReference type="InterPro" id="IPR029044">
    <property type="entry name" value="Nucleotide-diphossugar_trans"/>
</dbReference>
<dbReference type="PANTHER" id="PTHR22916:SF51">
    <property type="entry name" value="GLYCOSYLTRANSFERASE EPSH-RELATED"/>
    <property type="match status" value="1"/>
</dbReference>
<sequence length="355" mass="40242">MIPEVSIIVPIYNMERYLSRCLDSLLAQSLTNLEIIAVNDGSTDGSAAILEQYAAKDGRLVVINKPNGGVSAARNDGISAARGRYIGFVDPDDWVEQEMYETLLKEARMEDADIAMCGYTREFGTHAKVKDFHLPEKVSYRQGDVQSKLMRRLVGPLGEEIGNPELLDAWGTVWSKLYRSDLIKSHKLEFVDLRVIGTNEDSLFNIHAFGHARGFVFVNRPLYHYWRANEASVTSGYKPNLQQQWSVLYTMIDGFLRSLERNADYDRALSNRICLNVLGLGLNTISPGNTASVPGKLRKLHTILHDPAVRRAFRQLDMKHFSIVWKVFYGSAKLRVVPAFYLLLVAMDRLRRMAR</sequence>
<dbReference type="CDD" id="cd00761">
    <property type="entry name" value="Glyco_tranf_GTA_type"/>
    <property type="match status" value="1"/>
</dbReference>
<dbReference type="EMBL" id="JBHLWN010000121">
    <property type="protein sequence ID" value="MFC0216468.1"/>
    <property type="molecule type" value="Genomic_DNA"/>
</dbReference>
<comment type="similarity">
    <text evidence="1">Belongs to the glycosyltransferase 2 family.</text>
</comment>